<keyword evidence="3" id="KW-1185">Reference proteome</keyword>
<feature type="compositionally biased region" description="Basic and acidic residues" evidence="1">
    <location>
        <begin position="191"/>
        <end position="203"/>
    </location>
</feature>
<dbReference type="SUPFAM" id="SSF53335">
    <property type="entry name" value="S-adenosyl-L-methionine-dependent methyltransferases"/>
    <property type="match status" value="1"/>
</dbReference>
<reference evidence="2 3" key="1">
    <citation type="submission" date="2021-01" db="EMBL/GenBank/DDBJ databases">
        <title>Azospirillum sp. YIM DDC1 draft genome.</title>
        <authorList>
            <person name="Wang Y.-X."/>
        </authorList>
    </citation>
    <scope>NUCLEOTIDE SEQUENCE [LARGE SCALE GENOMIC DNA]</scope>
    <source>
        <strain evidence="2 3">YIM DDC1</strain>
    </source>
</reference>
<dbReference type="GO" id="GO:0008168">
    <property type="term" value="F:methyltransferase activity"/>
    <property type="evidence" value="ECO:0007669"/>
    <property type="project" value="UniProtKB-KW"/>
</dbReference>
<dbReference type="Pfam" id="PF13489">
    <property type="entry name" value="Methyltransf_23"/>
    <property type="match status" value="1"/>
</dbReference>
<sequence length="210" mass="22230">MSTPPSAGSPPNGSPHAAISPPSPWVLRFAPLVRAGGPVLDLACGSGRHLRLFQTRNHPVAGLDRDLRGVADLTGTAGVELVEADLENGAPVPLLRDRRFAAIVVTNYLHRPLFPAILDALEPGGLLLYETFALGNARFGRPASPAFLLRNGELLEVARGRLQVVAYEHGEVASPKAAMVQRLCAVKDLEAGHGLDGDPEPRPLPHPLPA</sequence>
<evidence type="ECO:0000256" key="1">
    <source>
        <dbReference type="SAM" id="MobiDB-lite"/>
    </source>
</evidence>
<evidence type="ECO:0000313" key="2">
    <source>
        <dbReference type="EMBL" id="MBK4719378.1"/>
    </source>
</evidence>
<keyword evidence="2" id="KW-0808">Transferase</keyword>
<dbReference type="GO" id="GO:0032259">
    <property type="term" value="P:methylation"/>
    <property type="evidence" value="ECO:0007669"/>
    <property type="project" value="UniProtKB-KW"/>
</dbReference>
<accession>A0ABS1HYB8</accession>
<protein>
    <submittedName>
        <fullName evidence="2">Methyltransferase domain-containing protein</fullName>
    </submittedName>
</protein>
<name>A0ABS1HYB8_9PROT</name>
<evidence type="ECO:0000313" key="3">
    <source>
        <dbReference type="Proteomes" id="UP000654452"/>
    </source>
</evidence>
<dbReference type="Gene3D" id="3.40.50.150">
    <property type="entry name" value="Vaccinia Virus protein VP39"/>
    <property type="match status" value="1"/>
</dbReference>
<keyword evidence="2" id="KW-0489">Methyltransferase</keyword>
<feature type="region of interest" description="Disordered" evidence="1">
    <location>
        <begin position="191"/>
        <end position="210"/>
    </location>
</feature>
<comment type="caution">
    <text evidence="2">The sequence shown here is derived from an EMBL/GenBank/DDBJ whole genome shotgun (WGS) entry which is preliminary data.</text>
</comment>
<proteinExistence type="predicted"/>
<dbReference type="RefSeq" id="WP_200485130.1">
    <property type="nucleotide sequence ID" value="NZ_JAEPIV010000003.1"/>
</dbReference>
<organism evidence="2 3">
    <name type="scientific">Azospirillum aestuarii</name>
    <dbReference type="NCBI Taxonomy" id="2802052"/>
    <lineage>
        <taxon>Bacteria</taxon>
        <taxon>Pseudomonadati</taxon>
        <taxon>Pseudomonadota</taxon>
        <taxon>Alphaproteobacteria</taxon>
        <taxon>Rhodospirillales</taxon>
        <taxon>Azospirillaceae</taxon>
        <taxon>Azospirillum</taxon>
    </lineage>
</organism>
<dbReference type="Proteomes" id="UP000654452">
    <property type="component" value="Unassembled WGS sequence"/>
</dbReference>
<dbReference type="InterPro" id="IPR029063">
    <property type="entry name" value="SAM-dependent_MTases_sf"/>
</dbReference>
<gene>
    <name evidence="2" type="ORF">JJL56_10890</name>
</gene>
<dbReference type="CDD" id="cd02440">
    <property type="entry name" value="AdoMet_MTases"/>
    <property type="match status" value="1"/>
</dbReference>
<dbReference type="EMBL" id="JAEPIV010000003">
    <property type="protein sequence ID" value="MBK4719378.1"/>
    <property type="molecule type" value="Genomic_DNA"/>
</dbReference>